<evidence type="ECO:0000256" key="1">
    <source>
        <dbReference type="ARBA" id="ARBA00022729"/>
    </source>
</evidence>
<keyword evidence="2" id="KW-0378">Hydrolase</keyword>
<evidence type="ECO:0000313" key="5">
    <source>
        <dbReference type="EMBL" id="CUQ92393.1"/>
    </source>
</evidence>
<name>A0A174YMB8_9FIRM</name>
<dbReference type="OrthoDB" id="7820733at2"/>
<feature type="domain" description="5'-Nucleotidase C-terminal" evidence="4">
    <location>
        <begin position="306"/>
        <end position="437"/>
    </location>
</feature>
<dbReference type="PRINTS" id="PR01607">
    <property type="entry name" value="APYRASEFAMLY"/>
</dbReference>
<dbReference type="GO" id="GO:0000166">
    <property type="term" value="F:nucleotide binding"/>
    <property type="evidence" value="ECO:0007669"/>
    <property type="project" value="UniProtKB-KW"/>
</dbReference>
<dbReference type="RefSeq" id="WP_055158548.1">
    <property type="nucleotide sequence ID" value="NZ_CZBR01000019.1"/>
</dbReference>
<dbReference type="InterPro" id="IPR036907">
    <property type="entry name" value="5'-Nucleotdase_C_sf"/>
</dbReference>
<evidence type="ECO:0000259" key="4">
    <source>
        <dbReference type="Pfam" id="PF02872"/>
    </source>
</evidence>
<dbReference type="GO" id="GO:0030288">
    <property type="term" value="C:outer membrane-bounded periplasmic space"/>
    <property type="evidence" value="ECO:0007669"/>
    <property type="project" value="TreeGrafter"/>
</dbReference>
<sequence length="488" mass="55302">MKNLKELIILHSNDMHGDFLAEQIDEKLVGGVSLLSGYVNMVRNQEKNVLYAIAGDMFRGSVIDSEYKGVSTIGIMNLLGPDVATIGNHEVDYGLAHLLFLEKCANFPIINANFHIRSNHKRLFQPHYIAEIDGMKILFIGIITEDVLAQTKAEELIGSFVDISEAAQEVGNICNAYNAIDIDFTVLLTHIGFEEDKKLAALLDPAWGVDVIIGGHSHTFLEEPALVNNIYIVQAGTGTDQIGRFDIMVDTDLNAIDTFTWQLIPINNDTALKDEAMEQFITQYKRETDKKYDRIVTRFTKCLTHPLRNQETALGNLIADILKDSLGIDLMLLGSGEVRSYELGPVVHYHSLVECLPYDEAVYMLKVTGAQLEHMLRFILREEAFLGEHTEFYQFSHGMQIIWSRKEQVFRKLSLNDQPIEEHQLYSIALSKYHFMNISDFMDISLEETKKNALPRVLATSSRDIVEEYMMVTPHLCREVEGRLIVVD</sequence>
<dbReference type="Gene3D" id="3.60.21.10">
    <property type="match status" value="1"/>
</dbReference>
<dbReference type="InterPro" id="IPR008334">
    <property type="entry name" value="5'-Nucleotdase_C"/>
</dbReference>
<dbReference type="AlphaFoldDB" id="A0A174YMB8"/>
<organism evidence="5 6">
    <name type="scientific">[Ruminococcus] torques</name>
    <dbReference type="NCBI Taxonomy" id="33039"/>
    <lineage>
        <taxon>Bacteria</taxon>
        <taxon>Bacillati</taxon>
        <taxon>Bacillota</taxon>
        <taxon>Clostridia</taxon>
        <taxon>Lachnospirales</taxon>
        <taxon>Lachnospiraceae</taxon>
        <taxon>Mediterraneibacter</taxon>
    </lineage>
</organism>
<dbReference type="GO" id="GO:0009166">
    <property type="term" value="P:nucleotide catabolic process"/>
    <property type="evidence" value="ECO:0007669"/>
    <property type="project" value="InterPro"/>
</dbReference>
<dbReference type="Proteomes" id="UP000078383">
    <property type="component" value="Unassembled WGS sequence"/>
</dbReference>
<dbReference type="PANTHER" id="PTHR11575:SF24">
    <property type="entry name" value="5'-NUCLEOTIDASE"/>
    <property type="match status" value="1"/>
</dbReference>
<reference evidence="5 6" key="1">
    <citation type="submission" date="2015-09" db="EMBL/GenBank/DDBJ databases">
        <authorList>
            <consortium name="Pathogen Informatics"/>
        </authorList>
    </citation>
    <scope>NUCLEOTIDE SEQUENCE [LARGE SCALE GENOMIC DNA]</scope>
    <source>
        <strain evidence="5 6">2789STDY5834889</strain>
    </source>
</reference>
<keyword evidence="1" id="KW-0732">Signal</keyword>
<dbReference type="GeneID" id="303257164"/>
<keyword evidence="2" id="KW-0547">Nucleotide-binding</keyword>
<dbReference type="SUPFAM" id="SSF55816">
    <property type="entry name" value="5'-nucleotidase (syn. UDP-sugar hydrolase), C-terminal domain"/>
    <property type="match status" value="1"/>
</dbReference>
<dbReference type="InterPro" id="IPR006179">
    <property type="entry name" value="5_nucleotidase/apyrase"/>
</dbReference>
<accession>A0A174YMB8</accession>
<proteinExistence type="inferred from homology"/>
<comment type="similarity">
    <text evidence="2">Belongs to the 5'-nucleotidase family.</text>
</comment>
<evidence type="ECO:0000313" key="6">
    <source>
        <dbReference type="Proteomes" id="UP000078383"/>
    </source>
</evidence>
<feature type="domain" description="Calcineurin-like phosphoesterase" evidence="3">
    <location>
        <begin position="9"/>
        <end position="219"/>
    </location>
</feature>
<dbReference type="EMBL" id="CZBX01000015">
    <property type="protein sequence ID" value="CUQ92393.1"/>
    <property type="molecule type" value="Genomic_DNA"/>
</dbReference>
<dbReference type="InterPro" id="IPR029052">
    <property type="entry name" value="Metallo-depent_PP-like"/>
</dbReference>
<evidence type="ECO:0000259" key="3">
    <source>
        <dbReference type="Pfam" id="PF00149"/>
    </source>
</evidence>
<dbReference type="PANTHER" id="PTHR11575">
    <property type="entry name" value="5'-NUCLEOTIDASE-RELATED"/>
    <property type="match status" value="1"/>
</dbReference>
<dbReference type="Pfam" id="PF02872">
    <property type="entry name" value="5_nucleotid_C"/>
    <property type="match status" value="1"/>
</dbReference>
<dbReference type="CDD" id="cd00845">
    <property type="entry name" value="MPP_UshA_N_like"/>
    <property type="match status" value="1"/>
</dbReference>
<gene>
    <name evidence="5" type="primary">yfkN_3</name>
    <name evidence="5" type="ORF">ERS852502_02613</name>
</gene>
<dbReference type="InterPro" id="IPR004843">
    <property type="entry name" value="Calcineurin-like_PHP"/>
</dbReference>
<evidence type="ECO:0000256" key="2">
    <source>
        <dbReference type="RuleBase" id="RU362119"/>
    </source>
</evidence>
<dbReference type="SUPFAM" id="SSF56300">
    <property type="entry name" value="Metallo-dependent phosphatases"/>
    <property type="match status" value="1"/>
</dbReference>
<dbReference type="GO" id="GO:0016787">
    <property type="term" value="F:hydrolase activity"/>
    <property type="evidence" value="ECO:0007669"/>
    <property type="project" value="UniProtKB-KW"/>
</dbReference>
<dbReference type="Gene3D" id="3.90.780.10">
    <property type="entry name" value="5'-Nucleotidase, C-terminal domain"/>
    <property type="match status" value="1"/>
</dbReference>
<protein>
    <submittedName>
        <fullName evidence="5">Trifunctional nucleotide phosphoesterase protein YfkN</fullName>
    </submittedName>
</protein>
<dbReference type="Pfam" id="PF00149">
    <property type="entry name" value="Metallophos"/>
    <property type="match status" value="1"/>
</dbReference>